<evidence type="ECO:0000313" key="1">
    <source>
        <dbReference type="EMBL" id="KKM71918.1"/>
    </source>
</evidence>
<accession>A0A0F9JQI4</accession>
<name>A0A0F9JQI4_9ZZZZ</name>
<protein>
    <submittedName>
        <fullName evidence="1">Uncharacterized protein</fullName>
    </submittedName>
</protein>
<dbReference type="AlphaFoldDB" id="A0A0F9JQI4"/>
<organism evidence="1">
    <name type="scientific">marine sediment metagenome</name>
    <dbReference type="NCBI Taxonomy" id="412755"/>
    <lineage>
        <taxon>unclassified sequences</taxon>
        <taxon>metagenomes</taxon>
        <taxon>ecological metagenomes</taxon>
    </lineage>
</organism>
<reference evidence="1" key="1">
    <citation type="journal article" date="2015" name="Nature">
        <title>Complex archaea that bridge the gap between prokaryotes and eukaryotes.</title>
        <authorList>
            <person name="Spang A."/>
            <person name="Saw J.H."/>
            <person name="Jorgensen S.L."/>
            <person name="Zaremba-Niedzwiedzka K."/>
            <person name="Martijn J."/>
            <person name="Lind A.E."/>
            <person name="van Eijk R."/>
            <person name="Schleper C."/>
            <person name="Guy L."/>
            <person name="Ettema T.J."/>
        </authorList>
    </citation>
    <scope>NUCLEOTIDE SEQUENCE</scope>
</reference>
<sequence length="44" mass="5134">IETKLMSKSFESVKVTVLLEGKNFPYWVDQYLEDKINEINAESP</sequence>
<comment type="caution">
    <text evidence="1">The sequence shown here is derived from an EMBL/GenBank/DDBJ whole genome shotgun (WGS) entry which is preliminary data.</text>
</comment>
<proteinExistence type="predicted"/>
<gene>
    <name evidence="1" type="ORF">LCGC14_1425780</name>
</gene>
<dbReference type="EMBL" id="LAZR01009556">
    <property type="protein sequence ID" value="KKM71918.1"/>
    <property type="molecule type" value="Genomic_DNA"/>
</dbReference>
<feature type="non-terminal residue" evidence="1">
    <location>
        <position position="1"/>
    </location>
</feature>